<sequence length="425" mass="47153">MAATIFFSWQADRATLGGRNLLERALEKAIGRLGEQVDLQEANRNEFVLDRDTKDAPGFPPIAQTIFEKIDAAAVFVPDFTFVGQRADGRPTPNPNVLIEYGWALKTLGYGRIVPVMNTAFGEPSDATLPFDLRHQRHPIKYHCPDDADEQTRKSVREKLSKDLEQAIRLVIESEAYVSSLPQPLVPDLFQPKSEIAPGRLRPVSDPIGVSTHILEQDQEILLADRSLMWLRVMPELDPHKTWTIDEIRAAASVPQDHIRPLWDGYGGFGYLRHADGFGVFARRAGEGDASTTTFAFKTGEVWAVDALYLDYLERQGVKSIPDAEVMYAQALRTLGAFEARLGLKPPYRWIAGMSGLKGRGLEVPVASGRASIPGPKGRCLQDVVSVTGTYSPDASPILQLKPFWEAIYESCGLSRPVWLDGRTI</sequence>
<accession>A0A6P2SNU5</accession>
<evidence type="ECO:0008006" key="3">
    <source>
        <dbReference type="Google" id="ProtNLM"/>
    </source>
</evidence>
<name>A0A6P2SNU5_9BURK</name>
<organism evidence="1 2">
    <name type="scientific">Burkholderia paludis</name>
    <dbReference type="NCBI Taxonomy" id="1506587"/>
    <lineage>
        <taxon>Bacteria</taxon>
        <taxon>Pseudomonadati</taxon>
        <taxon>Pseudomonadota</taxon>
        <taxon>Betaproteobacteria</taxon>
        <taxon>Burkholderiales</taxon>
        <taxon>Burkholderiaceae</taxon>
        <taxon>Burkholderia</taxon>
        <taxon>Burkholderia cepacia complex</taxon>
    </lineage>
</organism>
<dbReference type="EMBL" id="CABVQD010000057">
    <property type="protein sequence ID" value="VWC47322.1"/>
    <property type="molecule type" value="Genomic_DNA"/>
</dbReference>
<protein>
    <recommendedName>
        <fullName evidence="3">CD-NTase-associated protein 12/Pycsar effector protein TIR domain-containing protein</fullName>
    </recommendedName>
</protein>
<dbReference type="AlphaFoldDB" id="A0A6P2SNU5"/>
<keyword evidence="2" id="KW-1185">Reference proteome</keyword>
<gene>
    <name evidence="1" type="ORF">BPA30113_07418</name>
</gene>
<proteinExistence type="predicted"/>
<dbReference type="Proteomes" id="UP000494330">
    <property type="component" value="Unassembled WGS sequence"/>
</dbReference>
<dbReference type="RefSeq" id="WP_052001612.1">
    <property type="nucleotide sequence ID" value="NZ_CABVQD010000057.1"/>
</dbReference>
<reference evidence="1 2" key="1">
    <citation type="submission" date="2019-09" db="EMBL/GenBank/DDBJ databases">
        <authorList>
            <person name="Depoorter E."/>
        </authorList>
    </citation>
    <scope>NUCLEOTIDE SEQUENCE [LARGE SCALE GENOMIC DNA]</scope>
    <source>
        <strain evidence="1">LMG 30113</strain>
    </source>
</reference>
<evidence type="ECO:0000313" key="2">
    <source>
        <dbReference type="Proteomes" id="UP000494330"/>
    </source>
</evidence>
<evidence type="ECO:0000313" key="1">
    <source>
        <dbReference type="EMBL" id="VWC47322.1"/>
    </source>
</evidence>